<evidence type="ECO:0000313" key="2">
    <source>
        <dbReference type="Proteomes" id="UP000004521"/>
    </source>
</evidence>
<protein>
    <recommendedName>
        <fullName evidence="3">YjjI family glycine radical enzyme</fullName>
    </recommendedName>
</protein>
<dbReference type="InterPro" id="IPR016905">
    <property type="entry name" value="Glycyl_radical_YjjI-like"/>
</dbReference>
<dbReference type="Pfam" id="PF11230">
    <property type="entry name" value="YjjI-like"/>
    <property type="match status" value="1"/>
</dbReference>
<evidence type="ECO:0008006" key="3">
    <source>
        <dbReference type="Google" id="ProtNLM"/>
    </source>
</evidence>
<dbReference type="Gene3D" id="3.20.70.20">
    <property type="match status" value="1"/>
</dbReference>
<evidence type="ECO:0000313" key="1">
    <source>
        <dbReference type="EMBL" id="EHN68329.1"/>
    </source>
</evidence>
<gene>
    <name evidence="1" type="ORF">VFSR5_A0911</name>
</gene>
<dbReference type="Proteomes" id="UP000004521">
    <property type="component" value="Chromosome II"/>
</dbReference>
<dbReference type="EMBL" id="AHIH01000013">
    <property type="protein sequence ID" value="EHN68329.1"/>
    <property type="molecule type" value="Genomic_DNA"/>
</dbReference>
<name>A0AAV3EN18_ALIFS</name>
<organism evidence="1 2">
    <name type="scientific">Aliivibrio fischeri SR5</name>
    <dbReference type="NCBI Taxonomy" id="1088719"/>
    <lineage>
        <taxon>Bacteria</taxon>
        <taxon>Pseudomonadati</taxon>
        <taxon>Pseudomonadota</taxon>
        <taxon>Gammaproteobacteria</taxon>
        <taxon>Vibrionales</taxon>
        <taxon>Vibrionaceae</taxon>
        <taxon>Aliivibrio</taxon>
    </lineage>
</organism>
<comment type="caution">
    <text evidence="1">The sequence shown here is derived from an EMBL/GenBank/DDBJ whole genome shotgun (WGS) entry which is preliminary data.</text>
</comment>
<dbReference type="PIRSF" id="PIRSF028991">
    <property type="entry name" value="Glycl_rad_HI0521_prd"/>
    <property type="match status" value="1"/>
</dbReference>
<reference evidence="1 2" key="1">
    <citation type="journal article" date="2012" name="J. Bacteriol.">
        <title>Draft Genome Sequence of Vibrio fischeri SR5, a Strain Isolated from the Light Organ of the Mediterranean Squid Sepiola robusta.</title>
        <authorList>
            <person name="Gyllborg M.C."/>
            <person name="Sahl J.W."/>
            <person name="Cronin D.C.III."/>
            <person name="Rasko D.A."/>
            <person name="Mandel M.J."/>
        </authorList>
    </citation>
    <scope>NUCLEOTIDE SEQUENCE [LARGE SCALE GENOMIC DNA]</scope>
    <source>
        <strain evidence="1 2">SR5</strain>
    </source>
</reference>
<sequence>MKFPKKKRLFELISLTETAIISLEYNHTNKKGFIMSQERFYSIITDANLSPKQKSNYLALEAEASLPYMDINPETRKAMDDGVLCDMFEGHAPFKPRYVLPDYAKFLTQGSEYLELSPAGNFDDALNLLTIIYHHVPSVTSIPVYLGQLDTVLLPYVGALSDEEIYQKIKRFWIMLDRTLPDAFMHVNIGPTDNIICRTILRVDAELKQIAPNLTFMYDADITPDDLLRQAASNICECSKPHIANYPVHAQAYNNTGFGIVSCYNSLPLAGGSNTLVRMNLKEAAKKAENKADFVNHVLPHYCNIMFGLIETRSAFLHEKSNFFEGFLTKEGLINEDRFAPMFGIYGMAEAVDILMEKEGIEAKYGHDEIANQLGHAISKQLSEIVDATDVKYGYHGKALLHAQGGISLDIDVTPGVRIPYGTEPDPVSYVQATVGHHQYYTSGISDILTIDETVKSNPEAMFNLAKGALQLGYREFTANVASNDLVRITGYMVKLSDIAKYDAEGSRTNTTFLGAEAAKNTEVLNRTPRVAALETTPTYAK</sequence>
<accession>A0AAV3EN18</accession>
<proteinExistence type="predicted"/>
<dbReference type="NCBIfam" id="TIGR04040">
    <property type="entry name" value="glycyl_YjjI"/>
    <property type="match status" value="1"/>
</dbReference>
<dbReference type="SUPFAM" id="SSF51998">
    <property type="entry name" value="PFL-like glycyl radical enzymes"/>
    <property type="match status" value="1"/>
</dbReference>
<dbReference type="AlphaFoldDB" id="A0AAV3EN18"/>